<feature type="transmembrane region" description="Helical" evidence="2">
    <location>
        <begin position="145"/>
        <end position="168"/>
    </location>
</feature>
<dbReference type="Pfam" id="PF19877">
    <property type="entry name" value="DUF6350"/>
    <property type="match status" value="1"/>
</dbReference>
<feature type="compositionally biased region" description="Low complexity" evidence="1">
    <location>
        <begin position="437"/>
        <end position="450"/>
    </location>
</feature>
<gene>
    <name evidence="3" type="ORF">QNI14_13905</name>
</gene>
<feature type="transmembrane region" description="Helical" evidence="2">
    <location>
        <begin position="335"/>
        <end position="354"/>
    </location>
</feature>
<feature type="compositionally biased region" description="Acidic residues" evidence="1">
    <location>
        <begin position="422"/>
        <end position="436"/>
    </location>
</feature>
<comment type="caution">
    <text evidence="3">The sequence shown here is derived from an EMBL/GenBank/DDBJ whole genome shotgun (WGS) entry which is preliminary data.</text>
</comment>
<feature type="transmembrane region" description="Helical" evidence="2">
    <location>
        <begin position="113"/>
        <end position="133"/>
    </location>
</feature>
<evidence type="ECO:0000313" key="4">
    <source>
        <dbReference type="Proteomes" id="UP001321481"/>
    </source>
</evidence>
<feature type="transmembrane region" description="Helical" evidence="2">
    <location>
        <begin position="80"/>
        <end position="101"/>
    </location>
</feature>
<organism evidence="3 4">
    <name type="scientific">Microbacterium dauci</name>
    <dbReference type="NCBI Taxonomy" id="3048008"/>
    <lineage>
        <taxon>Bacteria</taxon>
        <taxon>Bacillati</taxon>
        <taxon>Actinomycetota</taxon>
        <taxon>Actinomycetes</taxon>
        <taxon>Micrococcales</taxon>
        <taxon>Microbacteriaceae</taxon>
        <taxon>Microbacterium</taxon>
    </lineage>
</organism>
<evidence type="ECO:0000256" key="1">
    <source>
        <dbReference type="SAM" id="MobiDB-lite"/>
    </source>
</evidence>
<feature type="compositionally biased region" description="Low complexity" evidence="1">
    <location>
        <begin position="411"/>
        <end position="421"/>
    </location>
</feature>
<feature type="transmembrane region" description="Helical" evidence="2">
    <location>
        <begin position="296"/>
        <end position="314"/>
    </location>
</feature>
<dbReference type="InterPro" id="IPR045931">
    <property type="entry name" value="DUF6350"/>
</dbReference>
<feature type="transmembrane region" description="Helical" evidence="2">
    <location>
        <begin position="231"/>
        <end position="249"/>
    </location>
</feature>
<accession>A0ABT6ZH99</accession>
<feature type="transmembrane region" description="Helical" evidence="2">
    <location>
        <begin position="198"/>
        <end position="219"/>
    </location>
</feature>
<feature type="transmembrane region" description="Helical" evidence="2">
    <location>
        <begin position="374"/>
        <end position="392"/>
    </location>
</feature>
<keyword evidence="2" id="KW-0472">Membrane</keyword>
<feature type="transmembrane region" description="Helical" evidence="2">
    <location>
        <begin position="12"/>
        <end position="35"/>
    </location>
</feature>
<dbReference type="RefSeq" id="WP_283717225.1">
    <property type="nucleotide sequence ID" value="NZ_JASJND010000009.1"/>
</dbReference>
<protein>
    <submittedName>
        <fullName evidence="3">DUF6350 family protein</fullName>
    </submittedName>
</protein>
<evidence type="ECO:0000313" key="3">
    <source>
        <dbReference type="EMBL" id="MDJ1115539.1"/>
    </source>
</evidence>
<proteinExistence type="predicted"/>
<reference evidence="3 4" key="1">
    <citation type="submission" date="2023-05" db="EMBL/GenBank/DDBJ databases">
        <title>Microbacterium dauci sp.nov., Isolated from Carrot Rhizosphere Soil.</title>
        <authorList>
            <person name="Xiao Z."/>
            <person name="Zheng J."/>
        </authorList>
    </citation>
    <scope>NUCLEOTIDE SEQUENCE [LARGE SCALE GENOMIC DNA]</scope>
    <source>
        <strain evidence="3 4">LX3-4</strain>
    </source>
</reference>
<keyword evidence="4" id="KW-1185">Reference proteome</keyword>
<evidence type="ECO:0000256" key="2">
    <source>
        <dbReference type="SAM" id="Phobius"/>
    </source>
</evidence>
<keyword evidence="2" id="KW-1133">Transmembrane helix</keyword>
<keyword evidence="2" id="KW-0812">Transmembrane</keyword>
<dbReference type="Proteomes" id="UP001321481">
    <property type="component" value="Unassembled WGS sequence"/>
</dbReference>
<feature type="transmembrane region" description="Helical" evidence="2">
    <location>
        <begin position="256"/>
        <end position="276"/>
    </location>
</feature>
<name>A0ABT6ZH99_9MICO</name>
<sequence length="471" mass="47237">MNRLLVSLLAAFDAVIVVAVGLAIVLAPMTLLWVFGVGTEADWAALWPAGATVWQLGHFVPVAVTLPEELVVLSGLPTDAAAFTVSLAPLALAVFTAVFAYRSGARAARAGAWATGVGTGGLVVAALAAAVALTTATPITTVHTGWAIVFPALTYVVPALVGAVVRAWDEGDDGIVDMVSERIPDDVQDGIDAGARGLAMSLVGVVGLGALVLAVLFVVRGGEVVALTQAAHADLLGVVMLSLGALVYLPTLVVWFAAFAAGPGFAVGAGTAVSPAGTNLGVLPGIPVLGVVPESTSTWTLLLALLVVGFGAFAGWTARSALAHDGTHDPLRPRLVALGVMVVGSALTAVVLAWAAQGSLGPGRLADVGPEPGVFALAVGIEVGIGAAVLLLSPRGMDAASSEVTTAPVDTAAPVATAVPTDTDEQSTDVLDDLVLPDDSTSSSHPTSPDEQSTDVLDDLFGPNGRPSPPR</sequence>
<feature type="region of interest" description="Disordered" evidence="1">
    <location>
        <begin position="411"/>
        <end position="471"/>
    </location>
</feature>
<dbReference type="EMBL" id="JASJND010000009">
    <property type="protein sequence ID" value="MDJ1115539.1"/>
    <property type="molecule type" value="Genomic_DNA"/>
</dbReference>